<dbReference type="HOGENOM" id="CLU_2033612_0_0_11"/>
<protein>
    <recommendedName>
        <fullName evidence="4">DUF4235 domain-containing protein</fullName>
    </recommendedName>
</protein>
<feature type="compositionally biased region" description="Basic and acidic residues" evidence="1">
    <location>
        <begin position="39"/>
        <end position="50"/>
    </location>
</feature>
<feature type="compositionally biased region" description="Basic residues" evidence="1">
    <location>
        <begin position="112"/>
        <end position="121"/>
    </location>
</feature>
<dbReference type="AlphaFoldDB" id="A0A022KXL4"/>
<keyword evidence="3" id="KW-1185">Reference proteome</keyword>
<evidence type="ECO:0000313" key="3">
    <source>
        <dbReference type="Proteomes" id="UP000019754"/>
    </source>
</evidence>
<accession>A0A022KXL4</accession>
<reference evidence="2 3" key="1">
    <citation type="journal article" date="2013" name="Genome Announc.">
        <title>Draft genome sequence of an Actinobacterium, Brachybacterium muris strain UCD-AY4.</title>
        <authorList>
            <person name="Lo J.R."/>
            <person name="Lang J.M."/>
            <person name="Darling A.E."/>
            <person name="Eisen J.A."/>
            <person name="Coil D.A."/>
        </authorList>
    </citation>
    <scope>NUCLEOTIDE SEQUENCE [LARGE SCALE GENOMIC DNA]</scope>
    <source>
        <strain evidence="2 3">UCD-AY4</strain>
    </source>
</reference>
<gene>
    <name evidence="2" type="ORF">D641_0102360</name>
</gene>
<dbReference type="RefSeq" id="WP_031306859.1">
    <property type="nucleotide sequence ID" value="NZ_AORC01000003.1"/>
</dbReference>
<evidence type="ECO:0008006" key="4">
    <source>
        <dbReference type="Google" id="ProtNLM"/>
    </source>
</evidence>
<sequence length="121" mass="13308">MANPLVKIAVTASGFVAARIGRRIADAGWGAVFGEEPPDDKFTRNSEKETKKRVKQAKKDGLSKAEIDEIRNPADDVPWWKGMLWAVVSGILLQGLRTAAQSGAKKGTDRLTRRRPRPNRG</sequence>
<proteinExistence type="predicted"/>
<comment type="caution">
    <text evidence="2">The sequence shown here is derived from an EMBL/GenBank/DDBJ whole genome shotgun (WGS) entry which is preliminary data.</text>
</comment>
<feature type="region of interest" description="Disordered" evidence="1">
    <location>
        <begin position="99"/>
        <end position="121"/>
    </location>
</feature>
<name>A0A022KXL4_9MICO</name>
<evidence type="ECO:0000256" key="1">
    <source>
        <dbReference type="SAM" id="MobiDB-lite"/>
    </source>
</evidence>
<dbReference type="STRING" id="1249481.D641_0102360"/>
<dbReference type="EMBL" id="AORC01000003">
    <property type="protein sequence ID" value="EYT50678.1"/>
    <property type="molecule type" value="Genomic_DNA"/>
</dbReference>
<evidence type="ECO:0000313" key="2">
    <source>
        <dbReference type="EMBL" id="EYT50678.1"/>
    </source>
</evidence>
<dbReference type="Pfam" id="PF14019">
    <property type="entry name" value="DUF4235"/>
    <property type="match status" value="1"/>
</dbReference>
<organism evidence="2 3">
    <name type="scientific">Brachybacterium muris UCD-AY4</name>
    <dbReference type="NCBI Taxonomy" id="1249481"/>
    <lineage>
        <taxon>Bacteria</taxon>
        <taxon>Bacillati</taxon>
        <taxon>Actinomycetota</taxon>
        <taxon>Actinomycetes</taxon>
        <taxon>Micrococcales</taxon>
        <taxon>Dermabacteraceae</taxon>
        <taxon>Brachybacterium</taxon>
    </lineage>
</organism>
<dbReference type="OrthoDB" id="4793592at2"/>
<feature type="region of interest" description="Disordered" evidence="1">
    <location>
        <begin position="35"/>
        <end position="63"/>
    </location>
</feature>
<dbReference type="Proteomes" id="UP000019754">
    <property type="component" value="Unassembled WGS sequence"/>
</dbReference>
<dbReference type="InterPro" id="IPR025329">
    <property type="entry name" value="DUF4235"/>
</dbReference>